<dbReference type="Proteomes" id="UP001431235">
    <property type="component" value="Unassembled WGS sequence"/>
</dbReference>
<sequence length="108" mass="11812">MLFRILDTHSHDVLQRALRAAVAAHRPAALRALLHARGERAFARALGDLSGRVVADALSMLPAAARGGVLRHLPRAARKRLHEIEGGDPRQPVAAHRVAWAPRLFASW</sequence>
<gene>
    <name evidence="1" type="ORF">K5L01_10030</name>
</gene>
<dbReference type="RefSeq" id="WP_250064266.1">
    <property type="nucleotide sequence ID" value="NZ_JAIKTS010000003.1"/>
</dbReference>
<organism evidence="1 2">
    <name type="scientific">Stenotrophomonas mori</name>
    <dbReference type="NCBI Taxonomy" id="2871096"/>
    <lineage>
        <taxon>Bacteria</taxon>
        <taxon>Pseudomonadati</taxon>
        <taxon>Pseudomonadota</taxon>
        <taxon>Gammaproteobacteria</taxon>
        <taxon>Lysobacterales</taxon>
        <taxon>Lysobacteraceae</taxon>
        <taxon>Stenotrophomonas</taxon>
    </lineage>
</organism>
<evidence type="ECO:0000313" key="1">
    <source>
        <dbReference type="EMBL" id="MCL7714983.1"/>
    </source>
</evidence>
<accession>A0ABT0SI18</accession>
<evidence type="ECO:0008006" key="3">
    <source>
        <dbReference type="Google" id="ProtNLM"/>
    </source>
</evidence>
<reference evidence="1 2" key="1">
    <citation type="submission" date="2021-08" db="EMBL/GenBank/DDBJ databases">
        <title>Novel members of of the genus Stenotrophomonas from differernt environment.</title>
        <authorList>
            <person name="Deng Y."/>
        </authorList>
    </citation>
    <scope>NUCLEOTIDE SEQUENCE [LARGE SCALE GENOMIC DNA]</scope>
    <source>
        <strain evidence="1 2">CPCC 101365</strain>
    </source>
</reference>
<comment type="caution">
    <text evidence="1">The sequence shown here is derived from an EMBL/GenBank/DDBJ whole genome shotgun (WGS) entry which is preliminary data.</text>
</comment>
<evidence type="ECO:0000313" key="2">
    <source>
        <dbReference type="Proteomes" id="UP001431235"/>
    </source>
</evidence>
<name>A0ABT0SI18_9GAMM</name>
<proteinExistence type="predicted"/>
<protein>
    <recommendedName>
        <fullName evidence="3">Magnesium transporter</fullName>
    </recommendedName>
</protein>
<keyword evidence="2" id="KW-1185">Reference proteome</keyword>
<dbReference type="EMBL" id="JAIKTS010000003">
    <property type="protein sequence ID" value="MCL7714983.1"/>
    <property type="molecule type" value="Genomic_DNA"/>
</dbReference>